<evidence type="ECO:0000256" key="1">
    <source>
        <dbReference type="SAM" id="Phobius"/>
    </source>
</evidence>
<name>A0A381P4G3_9ZZZZ</name>
<dbReference type="EMBL" id="UINC01000748">
    <property type="protein sequence ID" value="SUZ60513.1"/>
    <property type="molecule type" value="Genomic_DNA"/>
</dbReference>
<feature type="non-terminal residue" evidence="3">
    <location>
        <position position="1"/>
    </location>
</feature>
<gene>
    <name evidence="3" type="ORF">METZ01_LOCUS13367</name>
</gene>
<sequence length="224" mass="25443">MAVTGGMRWALLPGVEEMTNPTTEAQRQCMWILAFALGLLIGVVLAGSSEAAQVETIRTSYLGPEEGETLTSWTGRWLDGPVQYIATEEETEIYESLESTTQRLQFIRLFWERRDPTGRDDENAFMDEFVRRVEYANEEFSEGQLASSGVPGWQTAFGRVVLVVGPPKRTQRELGLPRSVSQRPVLLWGYDARFPEWPSNEMLMFVFQRGRWRLAPPSNFGEPS</sequence>
<evidence type="ECO:0000259" key="2">
    <source>
        <dbReference type="Pfam" id="PF20094"/>
    </source>
</evidence>
<feature type="transmembrane region" description="Helical" evidence="1">
    <location>
        <begin position="30"/>
        <end position="48"/>
    </location>
</feature>
<protein>
    <recommendedName>
        <fullName evidence="2">GWxTD domain-containing protein</fullName>
    </recommendedName>
</protein>
<reference evidence="3" key="1">
    <citation type="submission" date="2018-05" db="EMBL/GenBank/DDBJ databases">
        <authorList>
            <person name="Lanie J.A."/>
            <person name="Ng W.-L."/>
            <person name="Kazmierczak K.M."/>
            <person name="Andrzejewski T.M."/>
            <person name="Davidsen T.M."/>
            <person name="Wayne K.J."/>
            <person name="Tettelin H."/>
            <person name="Glass J.I."/>
            <person name="Rusch D."/>
            <person name="Podicherti R."/>
            <person name="Tsui H.-C.T."/>
            <person name="Winkler M.E."/>
        </authorList>
    </citation>
    <scope>NUCLEOTIDE SEQUENCE</scope>
</reference>
<organism evidence="3">
    <name type="scientific">marine metagenome</name>
    <dbReference type="NCBI Taxonomy" id="408172"/>
    <lineage>
        <taxon>unclassified sequences</taxon>
        <taxon>metagenomes</taxon>
        <taxon>ecological metagenomes</taxon>
    </lineage>
</organism>
<dbReference type="Pfam" id="PF20094">
    <property type="entry name" value="GWxTD_dom"/>
    <property type="match status" value="1"/>
</dbReference>
<keyword evidence="1" id="KW-0472">Membrane</keyword>
<evidence type="ECO:0000313" key="3">
    <source>
        <dbReference type="EMBL" id="SUZ60513.1"/>
    </source>
</evidence>
<proteinExistence type="predicted"/>
<feature type="domain" description="GWxTD" evidence="2">
    <location>
        <begin position="78"/>
        <end position="173"/>
    </location>
</feature>
<dbReference type="NCBIfam" id="TIGR04514">
    <property type="entry name" value="GWxTD_dom"/>
    <property type="match status" value="1"/>
</dbReference>
<accession>A0A381P4G3</accession>
<dbReference type="AlphaFoldDB" id="A0A381P4G3"/>
<feature type="non-terminal residue" evidence="3">
    <location>
        <position position="224"/>
    </location>
</feature>
<dbReference type="InterPro" id="IPR030959">
    <property type="entry name" value="GWxTD_dom"/>
</dbReference>
<keyword evidence="1" id="KW-1133">Transmembrane helix</keyword>
<keyword evidence="1" id="KW-0812">Transmembrane</keyword>